<sequence length="167" mass="18810">MKLTDRRKRLFLLELSRHGILVRAARAASPRASSRYGAVQTFKDERERDPEFAAQWQEAVEAAEASIEAEIYRRAQEGWEEPIFGGRHKEKIVGTVRKYSDRLLELRARAMLPHYRETNAIAVNKQVTHSLDAGVLGDAVAKVALQMASNLRPQLPAATRVIDHDPG</sequence>
<proteinExistence type="predicted"/>
<gene>
    <name evidence="1" type="ORF">GRI48_05800</name>
</gene>
<protein>
    <recommendedName>
        <fullName evidence="3">Terminase small subunit</fullName>
    </recommendedName>
</protein>
<organism evidence="1 2">
    <name type="scientific">Qipengyuania oceanensis</name>
    <dbReference type="NCBI Taxonomy" id="1463597"/>
    <lineage>
        <taxon>Bacteria</taxon>
        <taxon>Pseudomonadati</taxon>
        <taxon>Pseudomonadota</taxon>
        <taxon>Alphaproteobacteria</taxon>
        <taxon>Sphingomonadales</taxon>
        <taxon>Erythrobacteraceae</taxon>
        <taxon>Qipengyuania</taxon>
    </lineage>
</organism>
<dbReference type="OrthoDB" id="7426148at2"/>
<evidence type="ECO:0000313" key="2">
    <source>
        <dbReference type="Proteomes" id="UP000445582"/>
    </source>
</evidence>
<keyword evidence="2" id="KW-1185">Reference proteome</keyword>
<dbReference type="RefSeq" id="WP_160672697.1">
    <property type="nucleotide sequence ID" value="NZ_WTYN01000001.1"/>
</dbReference>
<reference evidence="1 2" key="1">
    <citation type="submission" date="2019-12" db="EMBL/GenBank/DDBJ databases">
        <title>Genomic-based taxomic classification of the family Erythrobacteraceae.</title>
        <authorList>
            <person name="Xu L."/>
        </authorList>
    </citation>
    <scope>NUCLEOTIDE SEQUENCE [LARGE SCALE GENOMIC DNA]</scope>
    <source>
        <strain evidence="1 2">MCCC 1A09965</strain>
    </source>
</reference>
<dbReference type="Proteomes" id="UP000445582">
    <property type="component" value="Unassembled WGS sequence"/>
</dbReference>
<dbReference type="EMBL" id="WTYN01000001">
    <property type="protein sequence ID" value="MXO62521.1"/>
    <property type="molecule type" value="Genomic_DNA"/>
</dbReference>
<evidence type="ECO:0000313" key="1">
    <source>
        <dbReference type="EMBL" id="MXO62521.1"/>
    </source>
</evidence>
<accession>A0A844YEE8</accession>
<comment type="caution">
    <text evidence="1">The sequence shown here is derived from an EMBL/GenBank/DDBJ whole genome shotgun (WGS) entry which is preliminary data.</text>
</comment>
<name>A0A844YEE8_9SPHN</name>
<dbReference type="AlphaFoldDB" id="A0A844YEE8"/>
<evidence type="ECO:0008006" key="3">
    <source>
        <dbReference type="Google" id="ProtNLM"/>
    </source>
</evidence>